<reference evidence="2 3" key="1">
    <citation type="journal article" date="2016" name="Mol. Biol. Evol.">
        <title>Comparative Genomics of Early-Diverging Mushroom-Forming Fungi Provides Insights into the Origins of Lignocellulose Decay Capabilities.</title>
        <authorList>
            <person name="Nagy L.G."/>
            <person name="Riley R."/>
            <person name="Tritt A."/>
            <person name="Adam C."/>
            <person name="Daum C."/>
            <person name="Floudas D."/>
            <person name="Sun H."/>
            <person name="Yadav J.S."/>
            <person name="Pangilinan J."/>
            <person name="Larsson K.H."/>
            <person name="Matsuura K."/>
            <person name="Barry K."/>
            <person name="Labutti K."/>
            <person name="Kuo R."/>
            <person name="Ohm R.A."/>
            <person name="Bhattacharya S.S."/>
            <person name="Shirouzu T."/>
            <person name="Yoshinaga Y."/>
            <person name="Martin F.M."/>
            <person name="Grigoriev I.V."/>
            <person name="Hibbett D.S."/>
        </authorList>
    </citation>
    <scope>NUCLEOTIDE SEQUENCE [LARGE SCALE GENOMIC DNA]</scope>
    <source>
        <strain evidence="2 3">CBS 109695</strain>
    </source>
</reference>
<gene>
    <name evidence="2" type="ORF">FIBSPDRAFT_1008531</name>
</gene>
<keyword evidence="3" id="KW-1185">Reference proteome</keyword>
<protein>
    <submittedName>
        <fullName evidence="2">Uncharacterized protein</fullName>
    </submittedName>
</protein>
<name>A0A167V6W7_9AGAM</name>
<dbReference type="EMBL" id="KV417895">
    <property type="protein sequence ID" value="KZP04701.1"/>
    <property type="molecule type" value="Genomic_DNA"/>
</dbReference>
<evidence type="ECO:0000313" key="2">
    <source>
        <dbReference type="EMBL" id="KZP04701.1"/>
    </source>
</evidence>
<dbReference type="Proteomes" id="UP000076532">
    <property type="component" value="Unassembled WGS sequence"/>
</dbReference>
<proteinExistence type="predicted"/>
<organism evidence="2 3">
    <name type="scientific">Athelia psychrophila</name>
    <dbReference type="NCBI Taxonomy" id="1759441"/>
    <lineage>
        <taxon>Eukaryota</taxon>
        <taxon>Fungi</taxon>
        <taxon>Dikarya</taxon>
        <taxon>Basidiomycota</taxon>
        <taxon>Agaricomycotina</taxon>
        <taxon>Agaricomycetes</taxon>
        <taxon>Agaricomycetidae</taxon>
        <taxon>Atheliales</taxon>
        <taxon>Atheliaceae</taxon>
        <taxon>Athelia</taxon>
    </lineage>
</organism>
<dbReference type="OrthoDB" id="6021263at2759"/>
<evidence type="ECO:0000256" key="1">
    <source>
        <dbReference type="SAM" id="MobiDB-lite"/>
    </source>
</evidence>
<feature type="region of interest" description="Disordered" evidence="1">
    <location>
        <begin position="84"/>
        <end position="116"/>
    </location>
</feature>
<evidence type="ECO:0000313" key="3">
    <source>
        <dbReference type="Proteomes" id="UP000076532"/>
    </source>
</evidence>
<accession>A0A167V6W7</accession>
<feature type="compositionally biased region" description="Basic and acidic residues" evidence="1">
    <location>
        <begin position="84"/>
        <end position="108"/>
    </location>
</feature>
<dbReference type="AlphaFoldDB" id="A0A167V6W7"/>
<sequence length="130" mass="14803">MMASSPSPRRTQLPWHPLRRCCGRRQLRRGRCASHHYCAPRSTGSAPTHERRATRRAAAPRALGPEKWTRSRLAEKFNCTSHFRRDQSCHAAKPTEEGEQGVRRENRGGEGAMGGKKLVREIAAKQKTFW</sequence>
<feature type="region of interest" description="Disordered" evidence="1">
    <location>
        <begin position="33"/>
        <end position="67"/>
    </location>
</feature>